<dbReference type="InterPro" id="IPR010982">
    <property type="entry name" value="Lambda_DNA-bd_dom_sf"/>
</dbReference>
<evidence type="ECO:0000256" key="1">
    <source>
        <dbReference type="SAM" id="MobiDB-lite"/>
    </source>
</evidence>
<dbReference type="Pfam" id="PF19054">
    <property type="entry name" value="DUF5753"/>
    <property type="match status" value="1"/>
</dbReference>
<organism evidence="4 5">
    <name type="scientific">Streptomyces hydrogenans</name>
    <dbReference type="NCBI Taxonomy" id="1873719"/>
    <lineage>
        <taxon>Bacteria</taxon>
        <taxon>Bacillati</taxon>
        <taxon>Actinomycetota</taxon>
        <taxon>Actinomycetes</taxon>
        <taxon>Kitasatosporales</taxon>
        <taxon>Streptomycetaceae</taxon>
        <taxon>Streptomyces</taxon>
    </lineage>
</organism>
<proteinExistence type="predicted"/>
<dbReference type="Gene3D" id="1.10.260.40">
    <property type="entry name" value="lambda repressor-like DNA-binding domains"/>
    <property type="match status" value="1"/>
</dbReference>
<sequence>MKWRAVAMSWLVSGFMEPSVATSAYAAHQKRPYVRLLSCGCPGLSTVVPGDVERRVRMDANTKVDARAETSETGSPTASRGARTEGPTWDLAPGDDSGAAIVVMIGRQIKVWREAKGLRAGELGRLIGYGEDIVRKVERGARIPRPEFLDKVDEALGANGLISAMKPDVLKARYPKKPQSLSKLEGQAVEFSMYTIFCLHGLLQTEDYARAIMRTFRPLYQPKELERYVAIRVGRQRVLRRLPAPEFSFVMEEWALRRPVGGREVMARQLEHLLEVGDMPNVEIQVMPTAHAQHPGLSGSVSLLKFPDGSAAGRSEDLNGGMPTTELKVLRSLELRYGIIRSQAFTPAASRDFIQDLLAAT</sequence>
<evidence type="ECO:0000313" key="5">
    <source>
        <dbReference type="Proteomes" id="UP001052739"/>
    </source>
</evidence>
<dbReference type="SMART" id="SM00530">
    <property type="entry name" value="HTH_XRE"/>
    <property type="match status" value="1"/>
</dbReference>
<comment type="caution">
    <text evidence="4">The sequence shown here is derived from an EMBL/GenBank/DDBJ whole genome shotgun (WGS) entry which is preliminary data.</text>
</comment>
<evidence type="ECO:0000259" key="3">
    <source>
        <dbReference type="PROSITE" id="PS50943"/>
    </source>
</evidence>
<gene>
    <name evidence="4" type="ORF">Shyd_01790</name>
</gene>
<dbReference type="Pfam" id="PF13560">
    <property type="entry name" value="HTH_31"/>
    <property type="match status" value="1"/>
</dbReference>
<feature type="signal peptide" evidence="2">
    <location>
        <begin position="1"/>
        <end position="26"/>
    </location>
</feature>
<dbReference type="InterPro" id="IPR001387">
    <property type="entry name" value="Cro/C1-type_HTH"/>
</dbReference>
<keyword evidence="2" id="KW-0732">Signal</keyword>
<keyword evidence="5" id="KW-1185">Reference proteome</keyword>
<protein>
    <submittedName>
        <fullName evidence="4">Transcriptional regulator</fullName>
    </submittedName>
</protein>
<dbReference type="Proteomes" id="UP001052739">
    <property type="component" value="Unassembled WGS sequence"/>
</dbReference>
<dbReference type="InterPro" id="IPR043917">
    <property type="entry name" value="DUF5753"/>
</dbReference>
<reference evidence="4" key="1">
    <citation type="submission" date="2024-05" db="EMBL/GenBank/DDBJ databases">
        <title>Whole genome shotgun sequence of Streptomyces hydrogenans NBRC 13475.</title>
        <authorList>
            <person name="Komaki H."/>
            <person name="Tamura T."/>
        </authorList>
    </citation>
    <scope>NUCLEOTIDE SEQUENCE</scope>
    <source>
        <strain evidence="4">NBRC 13475</strain>
    </source>
</reference>
<feature type="region of interest" description="Disordered" evidence="1">
    <location>
        <begin position="61"/>
        <end position="93"/>
    </location>
</feature>
<accession>A0ABQ3P1B4</accession>
<name>A0ABQ3P1B4_9ACTN</name>
<evidence type="ECO:0000256" key="2">
    <source>
        <dbReference type="SAM" id="SignalP"/>
    </source>
</evidence>
<dbReference type="PROSITE" id="PS50943">
    <property type="entry name" value="HTH_CROC1"/>
    <property type="match status" value="1"/>
</dbReference>
<feature type="chain" id="PRO_5047244099" evidence="2">
    <location>
        <begin position="27"/>
        <end position="361"/>
    </location>
</feature>
<evidence type="ECO:0000313" key="4">
    <source>
        <dbReference type="EMBL" id="GHI18808.1"/>
    </source>
</evidence>
<feature type="compositionally biased region" description="Basic and acidic residues" evidence="1">
    <location>
        <begin position="61"/>
        <end position="70"/>
    </location>
</feature>
<dbReference type="CDD" id="cd00093">
    <property type="entry name" value="HTH_XRE"/>
    <property type="match status" value="1"/>
</dbReference>
<dbReference type="EMBL" id="BNDW01000004">
    <property type="protein sequence ID" value="GHI18808.1"/>
    <property type="molecule type" value="Genomic_DNA"/>
</dbReference>
<dbReference type="SUPFAM" id="SSF47413">
    <property type="entry name" value="lambda repressor-like DNA-binding domains"/>
    <property type="match status" value="1"/>
</dbReference>
<feature type="domain" description="HTH cro/C1-type" evidence="3">
    <location>
        <begin position="109"/>
        <end position="161"/>
    </location>
</feature>